<dbReference type="SUPFAM" id="SSF52540">
    <property type="entry name" value="P-loop containing nucleoside triphosphate hydrolases"/>
    <property type="match status" value="1"/>
</dbReference>
<accession>A0A9X2B7P6</accession>
<dbReference type="AlphaFoldDB" id="A0A9X2B7P6"/>
<protein>
    <submittedName>
        <fullName evidence="2">Tetratricopeptide repeat protein</fullName>
    </submittedName>
</protein>
<dbReference type="SMART" id="SM00028">
    <property type="entry name" value="TPR"/>
    <property type="match status" value="2"/>
</dbReference>
<dbReference type="InterPro" id="IPR011990">
    <property type="entry name" value="TPR-like_helical_dom_sf"/>
</dbReference>
<keyword evidence="3" id="KW-1185">Reference proteome</keyword>
<evidence type="ECO:0000313" key="2">
    <source>
        <dbReference type="EMBL" id="MCJ8208561.1"/>
    </source>
</evidence>
<dbReference type="Gene3D" id="3.40.50.300">
    <property type="entry name" value="P-loop containing nucleotide triphosphate hydrolases"/>
    <property type="match status" value="1"/>
</dbReference>
<dbReference type="SUPFAM" id="SSF48452">
    <property type="entry name" value="TPR-like"/>
    <property type="match status" value="2"/>
</dbReference>
<evidence type="ECO:0000256" key="1">
    <source>
        <dbReference type="PROSITE-ProRule" id="PRU00339"/>
    </source>
</evidence>
<evidence type="ECO:0000313" key="3">
    <source>
        <dbReference type="Proteomes" id="UP001139450"/>
    </source>
</evidence>
<dbReference type="Proteomes" id="UP001139450">
    <property type="component" value="Unassembled WGS sequence"/>
</dbReference>
<comment type="caution">
    <text evidence="2">The sequence shown here is derived from an EMBL/GenBank/DDBJ whole genome shotgun (WGS) entry which is preliminary data.</text>
</comment>
<feature type="repeat" description="TPR" evidence="1">
    <location>
        <begin position="678"/>
        <end position="711"/>
    </location>
</feature>
<sequence length="910" mass="104950">MAKQPQRLSPSSETIKKLLLRSGNECAFPGCTEVLFNDKNKLVAECCHIEAALPGGERYNPNQSDEACRSYDNLLFLCHKHHVETDDVSLFPVDALKKIKKDHESRFSEKPFAISDNYIEQVIKSFEEILETIKDTSARVKRIDENLSDLLKAQVKAEKEKIQPKEHFGPPFIVEFNGRSQELEKLHVAYNQFNTFLICGVSGIGKSSVTAQFLANNKTHKVLWVDCEIIRTKESFHECLARFINQEFDDGSIIEILSVPDDNVIRRSILNSLQRNSCCIVFDGFDNIDCELIKILKTFNEYLSSSKIFLTSKFNIETISWKNPVYKEILGGVDFNTFVSMFKSHIHYQISVDSLTRLFHLLNGHPFLIKLSFSVLQYLPIENFINQLSNQASIEISQYVKQKAFELLSSEEFALLVRLSRLSIPFRFKIGEYISDLEFYQIFKKLKDKFFIDDLPNSFFVIPEYIRSHIPIKENEEEALDLSKSYVQYLQSIKDDLQYFEGNALIFHAIDAGLLDTAQTEAFRFLSELMNSGRFNLAYRVAFDLERNTKSSNWSFIYYVQGRVRRFQGNYEQALEKYDRGIATYDKTALVAIVNLQFERASILTYLSKELNNPELLDEAKRTYQLLSVSEDATMSLQCQLSLFSMKLSENNYEEVINKIEDLIITINLDSIRINVQAGLWQMLGDAYSKAEDYPNAFQAFDKSIDLYKEAIVKFGMNTIDGLYHLYESYGWAFANALDYSGASEMFGLCVGLCEIFDLGLNMENALFDYGFHLVMNNQFSEAVNILQTHYSFVVDNCLIEDVDMPLIHGTLSFAKWYSGALIEAVELLGLYILSSYKRQVRPVISIMEEDGLMEAFDPLIFFKKRMYILIIPSGKTHKDFQQWINIVVERRPELTEPLSHFSQFKKEDS</sequence>
<proteinExistence type="predicted"/>
<dbReference type="EMBL" id="JALJEJ010000001">
    <property type="protein sequence ID" value="MCJ8208561.1"/>
    <property type="molecule type" value="Genomic_DNA"/>
</dbReference>
<dbReference type="Gene3D" id="1.25.40.10">
    <property type="entry name" value="Tetratricopeptide repeat domain"/>
    <property type="match status" value="1"/>
</dbReference>
<dbReference type="RefSeq" id="WP_245128389.1">
    <property type="nucleotide sequence ID" value="NZ_JALJEJ010000001.1"/>
</dbReference>
<organism evidence="2 3">
    <name type="scientific">Mucilaginibacter straminoryzae</name>
    <dbReference type="NCBI Taxonomy" id="2932774"/>
    <lineage>
        <taxon>Bacteria</taxon>
        <taxon>Pseudomonadati</taxon>
        <taxon>Bacteroidota</taxon>
        <taxon>Sphingobacteriia</taxon>
        <taxon>Sphingobacteriales</taxon>
        <taxon>Sphingobacteriaceae</taxon>
        <taxon>Mucilaginibacter</taxon>
    </lineage>
</organism>
<keyword evidence="1" id="KW-0802">TPR repeat</keyword>
<dbReference type="InterPro" id="IPR027417">
    <property type="entry name" value="P-loop_NTPase"/>
</dbReference>
<gene>
    <name evidence="2" type="ORF">MUY27_02495</name>
</gene>
<dbReference type="InterPro" id="IPR019734">
    <property type="entry name" value="TPR_rpt"/>
</dbReference>
<dbReference type="PROSITE" id="PS50005">
    <property type="entry name" value="TPR"/>
    <property type="match status" value="1"/>
</dbReference>
<reference evidence="2" key="1">
    <citation type="submission" date="2022-04" db="EMBL/GenBank/DDBJ databases">
        <title>Mucilaginibacter sp. RS28 isolated from freshwater.</title>
        <authorList>
            <person name="Ko S.-R."/>
        </authorList>
    </citation>
    <scope>NUCLEOTIDE SEQUENCE</scope>
    <source>
        <strain evidence="2">RS28</strain>
    </source>
</reference>
<name>A0A9X2B7P6_9SPHI</name>